<proteinExistence type="predicted"/>
<feature type="region of interest" description="Disordered" evidence="1">
    <location>
        <begin position="240"/>
        <end position="284"/>
    </location>
</feature>
<dbReference type="EMBL" id="CP036402">
    <property type="protein sequence ID" value="QBI20194.1"/>
    <property type="molecule type" value="Genomic_DNA"/>
</dbReference>
<dbReference type="Proteomes" id="UP000291469">
    <property type="component" value="Chromosome"/>
</dbReference>
<gene>
    <name evidence="2" type="ORF">ER308_11875</name>
</gene>
<dbReference type="RefSeq" id="WP_131155191.1">
    <property type="nucleotide sequence ID" value="NZ_CP036402.1"/>
</dbReference>
<name>A0A411YG00_9ACTN</name>
<dbReference type="OrthoDB" id="5240387at2"/>
<evidence type="ECO:0000256" key="1">
    <source>
        <dbReference type="SAM" id="MobiDB-lite"/>
    </source>
</evidence>
<reference evidence="2 3" key="1">
    <citation type="submission" date="2019-01" db="EMBL/GenBank/DDBJ databases">
        <title>Egibacter rhizosphaerae EGI 80759T.</title>
        <authorList>
            <person name="Chen D.-D."/>
            <person name="Tian Y."/>
            <person name="Jiao J.-Y."/>
            <person name="Zhang X.-T."/>
            <person name="Zhang Y.-G."/>
            <person name="Zhang Y."/>
            <person name="Xiao M."/>
            <person name="Shu W.-S."/>
            <person name="Li W.-J."/>
        </authorList>
    </citation>
    <scope>NUCLEOTIDE SEQUENCE [LARGE SCALE GENOMIC DNA]</scope>
    <source>
        <strain evidence="2 3">EGI 80759</strain>
    </source>
</reference>
<accession>A0A411YG00</accession>
<dbReference type="KEGG" id="erz:ER308_11875"/>
<feature type="compositionally biased region" description="Gly residues" evidence="1">
    <location>
        <begin position="275"/>
        <end position="284"/>
    </location>
</feature>
<protein>
    <submittedName>
        <fullName evidence="2">Uncharacterized protein</fullName>
    </submittedName>
</protein>
<keyword evidence="3" id="KW-1185">Reference proteome</keyword>
<organism evidence="2 3">
    <name type="scientific">Egibacter rhizosphaerae</name>
    <dbReference type="NCBI Taxonomy" id="1670831"/>
    <lineage>
        <taxon>Bacteria</taxon>
        <taxon>Bacillati</taxon>
        <taxon>Actinomycetota</taxon>
        <taxon>Nitriliruptoria</taxon>
        <taxon>Egibacterales</taxon>
        <taxon>Egibacteraceae</taxon>
        <taxon>Egibacter</taxon>
    </lineage>
</organism>
<evidence type="ECO:0000313" key="3">
    <source>
        <dbReference type="Proteomes" id="UP000291469"/>
    </source>
</evidence>
<dbReference type="AlphaFoldDB" id="A0A411YG00"/>
<evidence type="ECO:0000313" key="2">
    <source>
        <dbReference type="EMBL" id="QBI20194.1"/>
    </source>
</evidence>
<sequence length="284" mass="29643">MDDVARVRPSDLPQLDRCRRRFVRTVTGSGLTHGPSTHSRRRFALANAVVDAARRAHAQAESEGVAPSEILDDTAPPRDLEAEERAVFDDAMAGYGDVADARGGRPVDPAPDAFPARTSRSGRFKLSVTIDVALVVDGITEVRRLAFGPSPHGRLADDPRARLTALVCGGTEPLRYVHVDVLRASASVVDTDAEERRRWGDELGPRIISALDEPEPAATPGPWCSSCPAVRGCPAIGASDLASPLSSAERGGPGTGERPGTDEAPGASESPTTGGSRGAAGMGG</sequence>